<feature type="compositionally biased region" description="Basic and acidic residues" evidence="1">
    <location>
        <begin position="143"/>
        <end position="154"/>
    </location>
</feature>
<keyword evidence="3" id="KW-1185">Reference proteome</keyword>
<organism evidence="2 3">
    <name type="scientific">Symbiodinium microadriaticum</name>
    <name type="common">Dinoflagellate</name>
    <name type="synonym">Zooxanthella microadriatica</name>
    <dbReference type="NCBI Taxonomy" id="2951"/>
    <lineage>
        <taxon>Eukaryota</taxon>
        <taxon>Sar</taxon>
        <taxon>Alveolata</taxon>
        <taxon>Dinophyceae</taxon>
        <taxon>Suessiales</taxon>
        <taxon>Symbiodiniaceae</taxon>
        <taxon>Symbiodinium</taxon>
    </lineage>
</organism>
<dbReference type="Proteomes" id="UP000186817">
    <property type="component" value="Unassembled WGS sequence"/>
</dbReference>
<feature type="region of interest" description="Disordered" evidence="1">
    <location>
        <begin position="76"/>
        <end position="104"/>
    </location>
</feature>
<comment type="caution">
    <text evidence="2">The sequence shown here is derived from an EMBL/GenBank/DDBJ whole genome shotgun (WGS) entry which is preliminary data.</text>
</comment>
<protein>
    <submittedName>
        <fullName evidence="2">Uncharacterized protein</fullName>
    </submittedName>
</protein>
<proteinExistence type="predicted"/>
<dbReference type="AlphaFoldDB" id="A0A1Q9DMB2"/>
<evidence type="ECO:0000313" key="3">
    <source>
        <dbReference type="Proteomes" id="UP000186817"/>
    </source>
</evidence>
<name>A0A1Q9DMB2_SYMMI</name>
<sequence>MPIASTEDVINPFDIQFDPGEDGWEIHSSVEVGGGDLEERGDIGAFDQDNCWQWDPNQVLSGSLCVLISGSGCDTASSAQDRRKRAQESAQGSHSLKTEIGKKLTPDSGFVGGSNLANDLNYRAGDRRKEKAGRHTMCPQKEAASEKVRDESKLAEWSGDGSEGFERTGHLKRGVFNIAKPLEGCGL</sequence>
<evidence type="ECO:0000256" key="1">
    <source>
        <dbReference type="SAM" id="MobiDB-lite"/>
    </source>
</evidence>
<dbReference type="EMBL" id="LSRX01000472">
    <property type="protein sequence ID" value="OLP96293.1"/>
    <property type="molecule type" value="Genomic_DNA"/>
</dbReference>
<reference evidence="2 3" key="1">
    <citation type="submission" date="2016-02" db="EMBL/GenBank/DDBJ databases">
        <title>Genome analysis of coral dinoflagellate symbionts highlights evolutionary adaptations to a symbiotic lifestyle.</title>
        <authorList>
            <person name="Aranda M."/>
            <person name="Li Y."/>
            <person name="Liew Y.J."/>
            <person name="Baumgarten S."/>
            <person name="Simakov O."/>
            <person name="Wilson M."/>
            <person name="Piel J."/>
            <person name="Ashoor H."/>
            <person name="Bougouffa S."/>
            <person name="Bajic V.B."/>
            <person name="Ryu T."/>
            <person name="Ravasi T."/>
            <person name="Bayer T."/>
            <person name="Micklem G."/>
            <person name="Kim H."/>
            <person name="Bhak J."/>
            <person name="Lajeunesse T.C."/>
            <person name="Voolstra C.R."/>
        </authorList>
    </citation>
    <scope>NUCLEOTIDE SEQUENCE [LARGE SCALE GENOMIC DNA]</scope>
    <source>
        <strain evidence="2 3">CCMP2467</strain>
    </source>
</reference>
<accession>A0A1Q9DMB2</accession>
<evidence type="ECO:0000313" key="2">
    <source>
        <dbReference type="EMBL" id="OLP96293.1"/>
    </source>
</evidence>
<feature type="region of interest" description="Disordered" evidence="1">
    <location>
        <begin position="127"/>
        <end position="166"/>
    </location>
</feature>
<gene>
    <name evidence="2" type="ORF">AK812_SmicGene21481</name>
</gene>